<dbReference type="Pfam" id="PF04940">
    <property type="entry name" value="BLUF"/>
    <property type="match status" value="1"/>
</dbReference>
<dbReference type="SUPFAM" id="SSF54975">
    <property type="entry name" value="Acylphosphatase/BLUF domain-like"/>
    <property type="match status" value="1"/>
</dbReference>
<dbReference type="EMBL" id="JAJTTC010000002">
    <property type="protein sequence ID" value="MCF0062566.1"/>
    <property type="molecule type" value="Genomic_DNA"/>
</dbReference>
<sequence length="139" mass="16230">MIHSIVYLSTYKILSNEEELKKIIEESRKNNASSNITGALLYCNGSIIQVLEGEKEVVSSLFEKIRRDQRHTQIIPLFQGSVQNRLFEKWAMGYSTLNTRNMQELREQFLFIDNPDIPVASDNRILSLLHTFFKNNHRN</sequence>
<accession>A0A9X1PKR0</accession>
<dbReference type="GO" id="GO:0009882">
    <property type="term" value="F:blue light photoreceptor activity"/>
    <property type="evidence" value="ECO:0007669"/>
    <property type="project" value="InterPro"/>
</dbReference>
<dbReference type="PROSITE" id="PS50925">
    <property type="entry name" value="BLUF"/>
    <property type="match status" value="1"/>
</dbReference>
<reference evidence="2" key="1">
    <citation type="submission" date="2021-12" db="EMBL/GenBank/DDBJ databases">
        <title>Novel species in genus Dyadobacter.</title>
        <authorList>
            <person name="Ma C."/>
        </authorList>
    </citation>
    <scope>NUCLEOTIDE SEQUENCE</scope>
    <source>
        <strain evidence="2">LJ419</strain>
    </source>
</reference>
<dbReference type="Proteomes" id="UP001139000">
    <property type="component" value="Unassembled WGS sequence"/>
</dbReference>
<dbReference type="SMART" id="SM01034">
    <property type="entry name" value="BLUF"/>
    <property type="match status" value="1"/>
</dbReference>
<organism evidence="2 3">
    <name type="scientific">Dyadobacter chenwenxiniae</name>
    <dbReference type="NCBI Taxonomy" id="2906456"/>
    <lineage>
        <taxon>Bacteria</taxon>
        <taxon>Pseudomonadati</taxon>
        <taxon>Bacteroidota</taxon>
        <taxon>Cytophagia</taxon>
        <taxon>Cytophagales</taxon>
        <taxon>Spirosomataceae</taxon>
        <taxon>Dyadobacter</taxon>
    </lineage>
</organism>
<evidence type="ECO:0000259" key="1">
    <source>
        <dbReference type="PROSITE" id="PS50925"/>
    </source>
</evidence>
<dbReference type="InterPro" id="IPR036046">
    <property type="entry name" value="Acylphosphatase-like_dom_sf"/>
</dbReference>
<comment type="caution">
    <text evidence="2">The sequence shown here is derived from an EMBL/GenBank/DDBJ whole genome shotgun (WGS) entry which is preliminary data.</text>
</comment>
<dbReference type="GO" id="GO:0071949">
    <property type="term" value="F:FAD binding"/>
    <property type="evidence" value="ECO:0007669"/>
    <property type="project" value="InterPro"/>
</dbReference>
<proteinExistence type="predicted"/>
<dbReference type="Gene3D" id="3.30.70.100">
    <property type="match status" value="1"/>
</dbReference>
<dbReference type="RefSeq" id="WP_234655667.1">
    <property type="nucleotide sequence ID" value="NZ_CP094997.1"/>
</dbReference>
<feature type="domain" description="BLUF" evidence="1">
    <location>
        <begin position="2"/>
        <end position="93"/>
    </location>
</feature>
<evidence type="ECO:0000313" key="3">
    <source>
        <dbReference type="Proteomes" id="UP001139000"/>
    </source>
</evidence>
<gene>
    <name evidence="2" type="ORF">LXM26_13750</name>
</gene>
<evidence type="ECO:0000313" key="2">
    <source>
        <dbReference type="EMBL" id="MCF0062566.1"/>
    </source>
</evidence>
<keyword evidence="3" id="KW-1185">Reference proteome</keyword>
<dbReference type="AlphaFoldDB" id="A0A9X1PKR0"/>
<protein>
    <submittedName>
        <fullName evidence="2">BLUF domain-containing protein</fullName>
    </submittedName>
</protein>
<name>A0A9X1PKR0_9BACT</name>
<dbReference type="InterPro" id="IPR007024">
    <property type="entry name" value="BLUF_domain"/>
</dbReference>